<proteinExistence type="predicted"/>
<keyword evidence="4" id="KW-1185">Reference proteome</keyword>
<keyword evidence="3" id="KW-0645">Protease</keyword>
<dbReference type="NCBIfam" id="NF033192">
    <property type="entry name" value="JDVT-CAAX"/>
    <property type="match status" value="1"/>
</dbReference>
<name>A0A4R3URY1_ROSSA</name>
<dbReference type="Proteomes" id="UP000295110">
    <property type="component" value="Unassembled WGS sequence"/>
</dbReference>
<keyword evidence="1" id="KW-1133">Transmembrane helix</keyword>
<dbReference type="Pfam" id="PF02517">
    <property type="entry name" value="Rce1-like"/>
    <property type="match status" value="1"/>
</dbReference>
<keyword evidence="1" id="KW-0472">Membrane</keyword>
<evidence type="ECO:0000259" key="2">
    <source>
        <dbReference type="Pfam" id="PF02517"/>
    </source>
</evidence>
<reference evidence="3 4" key="1">
    <citation type="submission" date="2019-03" db="EMBL/GenBank/DDBJ databases">
        <title>Genomic Encyclopedia of Type Strains, Phase IV (KMG-IV): sequencing the most valuable type-strain genomes for metagenomic binning, comparative biology and taxonomic classification.</title>
        <authorList>
            <person name="Goeker M."/>
        </authorList>
    </citation>
    <scope>NUCLEOTIDE SEQUENCE [LARGE SCALE GENOMIC DNA]</scope>
    <source>
        <strain evidence="3 4">DSM 654</strain>
    </source>
</reference>
<dbReference type="GO" id="GO:0006508">
    <property type="term" value="P:proteolysis"/>
    <property type="evidence" value="ECO:0007669"/>
    <property type="project" value="UniProtKB-KW"/>
</dbReference>
<protein>
    <submittedName>
        <fullName evidence="3">CAAX prenyl protease-like protein</fullName>
    </submittedName>
</protein>
<keyword evidence="3" id="KW-0378">Hydrolase</keyword>
<comment type="caution">
    <text evidence="3">The sequence shown here is derived from an EMBL/GenBank/DDBJ whole genome shotgun (WGS) entry which is preliminary data.</text>
</comment>
<keyword evidence="1" id="KW-0812">Transmembrane</keyword>
<feature type="domain" description="CAAX prenyl protease 2/Lysostaphin resistance protein A-like" evidence="2">
    <location>
        <begin position="36"/>
        <end position="125"/>
    </location>
</feature>
<feature type="transmembrane region" description="Helical" evidence="1">
    <location>
        <begin position="12"/>
        <end position="32"/>
    </location>
</feature>
<dbReference type="InterPro" id="IPR003675">
    <property type="entry name" value="Rce1/LyrA-like_dom"/>
</dbReference>
<sequence length="149" mass="15625">MIALAFRPQRRVLPWLLLSCAGLAVGPVLAFAGMGTWRLFVVVGLAPLLEEIVFRAGVQAELTPLMRSGHAANLVTSTLFGLAHGLVAGPAHGMAVLLPSLLLGECWRRRPRLGPCVALHGAMNAAWLLGLDAMWAGGLAPLTPSFATG</sequence>
<dbReference type="GO" id="GO:0080120">
    <property type="term" value="P:CAAX-box protein maturation"/>
    <property type="evidence" value="ECO:0007669"/>
    <property type="project" value="UniProtKB-ARBA"/>
</dbReference>
<dbReference type="AlphaFoldDB" id="A0A4R3URY1"/>
<accession>A0A4R3URY1</accession>
<gene>
    <name evidence="3" type="ORF">EV671_101892</name>
</gene>
<evidence type="ECO:0000256" key="1">
    <source>
        <dbReference type="SAM" id="Phobius"/>
    </source>
</evidence>
<dbReference type="GO" id="GO:0004175">
    <property type="term" value="F:endopeptidase activity"/>
    <property type="evidence" value="ECO:0007669"/>
    <property type="project" value="UniProtKB-ARBA"/>
</dbReference>
<organism evidence="3 4">
    <name type="scientific">Roseateles saccharophilus</name>
    <name type="common">Pseudomonas saccharophila</name>
    <dbReference type="NCBI Taxonomy" id="304"/>
    <lineage>
        <taxon>Bacteria</taxon>
        <taxon>Pseudomonadati</taxon>
        <taxon>Pseudomonadota</taxon>
        <taxon>Betaproteobacteria</taxon>
        <taxon>Burkholderiales</taxon>
        <taxon>Sphaerotilaceae</taxon>
        <taxon>Roseateles</taxon>
    </lineage>
</organism>
<evidence type="ECO:0000313" key="3">
    <source>
        <dbReference type="EMBL" id="TCU93832.1"/>
    </source>
</evidence>
<feature type="transmembrane region" description="Helical" evidence="1">
    <location>
        <begin position="78"/>
        <end position="103"/>
    </location>
</feature>
<dbReference type="EMBL" id="SMBU01000018">
    <property type="protein sequence ID" value="TCU93832.1"/>
    <property type="molecule type" value="Genomic_DNA"/>
</dbReference>
<evidence type="ECO:0000313" key="4">
    <source>
        <dbReference type="Proteomes" id="UP000295110"/>
    </source>
</evidence>